<feature type="region of interest" description="Disordered" evidence="1">
    <location>
        <begin position="1"/>
        <end position="22"/>
    </location>
</feature>
<dbReference type="Proteomes" id="UP000494170">
    <property type="component" value="Unassembled WGS sequence"/>
</dbReference>
<reference evidence="2 3" key="1">
    <citation type="submission" date="2019-09" db="EMBL/GenBank/DDBJ databases">
        <authorList>
            <person name="Depoorter E."/>
        </authorList>
    </citation>
    <scope>NUCLEOTIDE SEQUENCE [LARGE SCALE GENOMIC DNA]</scope>
    <source>
        <strain evidence="2">LMG 6863</strain>
    </source>
</reference>
<proteinExistence type="predicted"/>
<dbReference type="AlphaFoldDB" id="A0A6P2LF86"/>
<evidence type="ECO:0000313" key="2">
    <source>
        <dbReference type="EMBL" id="VWB69985.1"/>
    </source>
</evidence>
<dbReference type="EMBL" id="CABVPY010000018">
    <property type="protein sequence ID" value="VWB69985.1"/>
    <property type="molecule type" value="Genomic_DNA"/>
</dbReference>
<evidence type="ECO:0000313" key="3">
    <source>
        <dbReference type="Proteomes" id="UP000494170"/>
    </source>
</evidence>
<accession>A0A6P2LF86</accession>
<organism evidence="2 3">
    <name type="scientific">Burkholderia lata (strain ATCC 17760 / DSM 23089 / LMG 22485 / NCIMB 9086 / R18194 / 383)</name>
    <dbReference type="NCBI Taxonomy" id="482957"/>
    <lineage>
        <taxon>Bacteria</taxon>
        <taxon>Pseudomonadati</taxon>
        <taxon>Pseudomonadota</taxon>
        <taxon>Betaproteobacteria</taxon>
        <taxon>Burkholderiales</taxon>
        <taxon>Burkholderiaceae</taxon>
        <taxon>Burkholderia</taxon>
        <taxon>Burkholderia cepacia complex</taxon>
    </lineage>
</organism>
<sequence>MLKKTISAVRRAASAPRLKKPRTSGDFEAITCAQLKRERKARKLRWAHSIHLATYYFTHDAVITAEALDVYRELDANTIERAA</sequence>
<name>A0A6P2LF86_BURL3</name>
<gene>
    <name evidence="2" type="ORF">BLA6863_03279</name>
</gene>
<dbReference type="RefSeq" id="WP_174941255.1">
    <property type="nucleotide sequence ID" value="NZ_CABVPY010000018.1"/>
</dbReference>
<protein>
    <submittedName>
        <fullName evidence="2">Uncharacterized protein</fullName>
    </submittedName>
</protein>
<evidence type="ECO:0000256" key="1">
    <source>
        <dbReference type="SAM" id="MobiDB-lite"/>
    </source>
</evidence>